<evidence type="ECO:0008006" key="2">
    <source>
        <dbReference type="Google" id="ProtNLM"/>
    </source>
</evidence>
<evidence type="ECO:0000313" key="1">
    <source>
        <dbReference type="EMBL" id="SVB66779.1"/>
    </source>
</evidence>
<proteinExistence type="predicted"/>
<organism evidence="1">
    <name type="scientific">marine metagenome</name>
    <dbReference type="NCBI Taxonomy" id="408172"/>
    <lineage>
        <taxon>unclassified sequences</taxon>
        <taxon>metagenomes</taxon>
        <taxon>ecological metagenomes</taxon>
    </lineage>
</organism>
<dbReference type="AlphaFoldDB" id="A0A382FVW7"/>
<protein>
    <recommendedName>
        <fullName evidence="2">Fibronectin type-III domain-containing protein</fullName>
    </recommendedName>
</protein>
<gene>
    <name evidence="1" type="ORF">METZ01_LOCUS219633</name>
</gene>
<dbReference type="Gene3D" id="2.60.40.10">
    <property type="entry name" value="Immunoglobulins"/>
    <property type="match status" value="1"/>
</dbReference>
<feature type="non-terminal residue" evidence="1">
    <location>
        <position position="313"/>
    </location>
</feature>
<dbReference type="EMBL" id="UINC01051988">
    <property type="protein sequence ID" value="SVB66779.1"/>
    <property type="molecule type" value="Genomic_DNA"/>
</dbReference>
<reference evidence="1" key="1">
    <citation type="submission" date="2018-05" db="EMBL/GenBank/DDBJ databases">
        <authorList>
            <person name="Lanie J.A."/>
            <person name="Ng W.-L."/>
            <person name="Kazmierczak K.M."/>
            <person name="Andrzejewski T.M."/>
            <person name="Davidsen T.M."/>
            <person name="Wayne K.J."/>
            <person name="Tettelin H."/>
            <person name="Glass J.I."/>
            <person name="Rusch D."/>
            <person name="Podicherti R."/>
            <person name="Tsui H.-C.T."/>
            <person name="Winkler M.E."/>
        </authorList>
    </citation>
    <scope>NUCLEOTIDE SEQUENCE</scope>
</reference>
<dbReference type="InterPro" id="IPR013783">
    <property type="entry name" value="Ig-like_fold"/>
</dbReference>
<accession>A0A382FVW7</accession>
<sequence>MLALSPCHAELNRPGDGQELSYVYVLFDWDQEPNSDSYNLQVSNSESFNNVILDINEKTTIYIEKDTIAWGNMYYWRVRPIYSDNSYGEWSEVSYFITDEPILQKFNANIYSAELIQNGLIIFCELTPSKNLGVIDKDGNVIWFIEDKFFSSVNEYGQLFGGYLDPPSHYVSRMFNFENDTLYQLWSVGGGLDNHEFTQIPNGNYMSFIQTFELGPIPLGDWTQNYQNVGYVADGVTNEFPWKGHRIVEFDKDTKEKVWNWNAFDHFTIDDYDAYGGTWNYSIGYNWYDWLHSNAFYFDEVESVIYISFRSLS</sequence>
<name>A0A382FVW7_9ZZZZ</name>